<dbReference type="EMBL" id="KN829476">
    <property type="protein sequence ID" value="KIK73725.1"/>
    <property type="molecule type" value="Genomic_DNA"/>
</dbReference>
<dbReference type="HOGENOM" id="CLU_3069371_0_0_1"/>
<dbReference type="Proteomes" id="UP000054538">
    <property type="component" value="Unassembled WGS sequence"/>
</dbReference>
<gene>
    <name evidence="1" type="ORF">PAXRUDRAFT_20554</name>
</gene>
<dbReference type="InParanoid" id="A0A0D0D958"/>
<reference evidence="2" key="2">
    <citation type="submission" date="2015-01" db="EMBL/GenBank/DDBJ databases">
        <title>Evolutionary Origins and Diversification of the Mycorrhizal Mutualists.</title>
        <authorList>
            <consortium name="DOE Joint Genome Institute"/>
            <consortium name="Mycorrhizal Genomics Consortium"/>
            <person name="Kohler A."/>
            <person name="Kuo A."/>
            <person name="Nagy L.G."/>
            <person name="Floudas D."/>
            <person name="Copeland A."/>
            <person name="Barry K.W."/>
            <person name="Cichocki N."/>
            <person name="Veneault-Fourrey C."/>
            <person name="LaButti K."/>
            <person name="Lindquist E.A."/>
            <person name="Lipzen A."/>
            <person name="Lundell T."/>
            <person name="Morin E."/>
            <person name="Murat C."/>
            <person name="Riley R."/>
            <person name="Ohm R."/>
            <person name="Sun H."/>
            <person name="Tunlid A."/>
            <person name="Henrissat B."/>
            <person name="Grigoriev I.V."/>
            <person name="Hibbett D.S."/>
            <person name="Martin F."/>
        </authorList>
    </citation>
    <scope>NUCLEOTIDE SEQUENCE [LARGE SCALE GENOMIC DNA]</scope>
    <source>
        <strain evidence="2">Ve08.2h10</strain>
    </source>
</reference>
<keyword evidence="2" id="KW-1185">Reference proteome</keyword>
<organism evidence="1 2">
    <name type="scientific">Paxillus rubicundulus Ve08.2h10</name>
    <dbReference type="NCBI Taxonomy" id="930991"/>
    <lineage>
        <taxon>Eukaryota</taxon>
        <taxon>Fungi</taxon>
        <taxon>Dikarya</taxon>
        <taxon>Basidiomycota</taxon>
        <taxon>Agaricomycotina</taxon>
        <taxon>Agaricomycetes</taxon>
        <taxon>Agaricomycetidae</taxon>
        <taxon>Boletales</taxon>
        <taxon>Paxilineae</taxon>
        <taxon>Paxillaceae</taxon>
        <taxon>Paxillus</taxon>
    </lineage>
</organism>
<dbReference type="AlphaFoldDB" id="A0A0D0D958"/>
<sequence length="53" mass="5788">MPPVLQPMLSSCELLIFGKQLILTHQVQATLRAGKPSGFLPKPQTLRLASFSP</sequence>
<evidence type="ECO:0000313" key="2">
    <source>
        <dbReference type="Proteomes" id="UP000054538"/>
    </source>
</evidence>
<protein>
    <submittedName>
        <fullName evidence="1">Uncharacterized protein</fullName>
    </submittedName>
</protein>
<accession>A0A0D0D958</accession>
<name>A0A0D0D958_9AGAM</name>
<dbReference type="OrthoDB" id="10657283at2759"/>
<evidence type="ECO:0000313" key="1">
    <source>
        <dbReference type="EMBL" id="KIK73725.1"/>
    </source>
</evidence>
<reference evidence="1 2" key="1">
    <citation type="submission" date="2014-04" db="EMBL/GenBank/DDBJ databases">
        <authorList>
            <consortium name="DOE Joint Genome Institute"/>
            <person name="Kuo A."/>
            <person name="Kohler A."/>
            <person name="Jargeat P."/>
            <person name="Nagy L.G."/>
            <person name="Floudas D."/>
            <person name="Copeland A."/>
            <person name="Barry K.W."/>
            <person name="Cichocki N."/>
            <person name="Veneault-Fourrey C."/>
            <person name="LaButti K."/>
            <person name="Lindquist E.A."/>
            <person name="Lipzen A."/>
            <person name="Lundell T."/>
            <person name="Morin E."/>
            <person name="Murat C."/>
            <person name="Sun H."/>
            <person name="Tunlid A."/>
            <person name="Henrissat B."/>
            <person name="Grigoriev I.V."/>
            <person name="Hibbett D.S."/>
            <person name="Martin F."/>
            <person name="Nordberg H.P."/>
            <person name="Cantor M.N."/>
            <person name="Hua S.X."/>
        </authorList>
    </citation>
    <scope>NUCLEOTIDE SEQUENCE [LARGE SCALE GENOMIC DNA]</scope>
    <source>
        <strain evidence="1 2">Ve08.2h10</strain>
    </source>
</reference>
<proteinExistence type="predicted"/>